<dbReference type="GO" id="GO:0005655">
    <property type="term" value="C:nucleolar ribonuclease P complex"/>
    <property type="evidence" value="ECO:0007669"/>
    <property type="project" value="InterPro"/>
</dbReference>
<organism evidence="3 4">
    <name type="scientific">Reticulomyxa filosa</name>
    <dbReference type="NCBI Taxonomy" id="46433"/>
    <lineage>
        <taxon>Eukaryota</taxon>
        <taxon>Sar</taxon>
        <taxon>Rhizaria</taxon>
        <taxon>Retaria</taxon>
        <taxon>Foraminifera</taxon>
        <taxon>Monothalamids</taxon>
        <taxon>Reticulomyxidae</taxon>
        <taxon>Reticulomyxa</taxon>
    </lineage>
</organism>
<evidence type="ECO:0000259" key="2">
    <source>
        <dbReference type="Pfam" id="PF06978"/>
    </source>
</evidence>
<sequence>MNKALTDVFLTEHKANESKQDAGNVKSLNSKYEAIDSGEIFTNRTMEARALLNDFARKIKVPGAGIATGRHRRRRGRSHFTSTRKRKKKKEQSKSQQSVTKEKKILLRYQKRRPFSLLLQRLPSRNVPIDPAAAQVNSNTKANKNRWLPTHLWYAKRAQMQPLWGISIASTMSQTRKPKFHRSVARFYQNYCILHDASYAYRLIAVQTQKAEHIDQSRILQLCKNYIAPFQWEQWLRNDAFLQGRLEMSFFLFQSQTKYPFGFITCVKMSWNYSWSNDSERVLWIWAHSSVYNLDW</sequence>
<dbReference type="Pfam" id="PF06978">
    <property type="entry name" value="POP1_N"/>
    <property type="match status" value="1"/>
</dbReference>
<dbReference type="EMBL" id="ASPP01029060">
    <property type="protein sequence ID" value="ETO04675.1"/>
    <property type="molecule type" value="Genomic_DNA"/>
</dbReference>
<dbReference type="GO" id="GO:0000172">
    <property type="term" value="C:ribonuclease MRP complex"/>
    <property type="evidence" value="ECO:0007669"/>
    <property type="project" value="InterPro"/>
</dbReference>
<dbReference type="Proteomes" id="UP000023152">
    <property type="component" value="Unassembled WGS sequence"/>
</dbReference>
<dbReference type="InterPro" id="IPR009723">
    <property type="entry name" value="Pop1_N"/>
</dbReference>
<evidence type="ECO:0000313" key="3">
    <source>
        <dbReference type="EMBL" id="ETO04675.1"/>
    </source>
</evidence>
<dbReference type="PANTHER" id="PTHR22731:SF3">
    <property type="entry name" value="RIBONUCLEASES P_MRP PROTEIN SUBUNIT POP1"/>
    <property type="match status" value="1"/>
</dbReference>
<dbReference type="InterPro" id="IPR039182">
    <property type="entry name" value="Pop1"/>
</dbReference>
<comment type="caution">
    <text evidence="3">The sequence shown here is derived from an EMBL/GenBank/DDBJ whole genome shotgun (WGS) entry which is preliminary data.</text>
</comment>
<protein>
    <recommendedName>
        <fullName evidence="2">Pop1 N-terminal domain-containing protein</fullName>
    </recommendedName>
</protein>
<keyword evidence="4" id="KW-1185">Reference proteome</keyword>
<reference evidence="3 4" key="1">
    <citation type="journal article" date="2013" name="Curr. Biol.">
        <title>The Genome of the Foraminiferan Reticulomyxa filosa.</title>
        <authorList>
            <person name="Glockner G."/>
            <person name="Hulsmann N."/>
            <person name="Schleicher M."/>
            <person name="Noegel A.A."/>
            <person name="Eichinger L."/>
            <person name="Gallinger C."/>
            <person name="Pawlowski J."/>
            <person name="Sierra R."/>
            <person name="Euteneuer U."/>
            <person name="Pillet L."/>
            <person name="Moustafa A."/>
            <person name="Platzer M."/>
            <person name="Groth M."/>
            <person name="Szafranski K."/>
            <person name="Schliwa M."/>
        </authorList>
    </citation>
    <scope>NUCLEOTIDE SEQUENCE [LARGE SCALE GENOMIC DNA]</scope>
</reference>
<evidence type="ECO:0000256" key="1">
    <source>
        <dbReference type="SAM" id="MobiDB-lite"/>
    </source>
</evidence>
<feature type="compositionally biased region" description="Basic residues" evidence="1">
    <location>
        <begin position="69"/>
        <end position="91"/>
    </location>
</feature>
<feature type="domain" description="Pop1 N-terminal" evidence="2">
    <location>
        <begin position="72"/>
        <end position="202"/>
    </location>
</feature>
<gene>
    <name evidence="3" type="ORF">RFI_32720</name>
</gene>
<name>X6LVB9_RETFI</name>
<proteinExistence type="predicted"/>
<dbReference type="OrthoDB" id="442863at2759"/>
<feature type="region of interest" description="Disordered" evidence="1">
    <location>
        <begin position="63"/>
        <end position="103"/>
    </location>
</feature>
<dbReference type="GO" id="GO:0001682">
    <property type="term" value="P:tRNA 5'-leader removal"/>
    <property type="evidence" value="ECO:0007669"/>
    <property type="project" value="InterPro"/>
</dbReference>
<evidence type="ECO:0000313" key="4">
    <source>
        <dbReference type="Proteomes" id="UP000023152"/>
    </source>
</evidence>
<dbReference type="PANTHER" id="PTHR22731">
    <property type="entry name" value="RIBONUCLEASES P/MRP PROTEIN SUBUNIT POP1"/>
    <property type="match status" value="1"/>
</dbReference>
<accession>X6LVB9</accession>
<dbReference type="AlphaFoldDB" id="X6LVB9"/>